<evidence type="ECO:0000256" key="2">
    <source>
        <dbReference type="ARBA" id="ARBA00004496"/>
    </source>
</evidence>
<dbReference type="InterPro" id="IPR003410">
    <property type="entry name" value="HYR_dom"/>
</dbReference>
<dbReference type="Gene3D" id="2.10.70.10">
    <property type="entry name" value="Complement Module, domain 1"/>
    <property type="match status" value="3"/>
</dbReference>
<keyword evidence="6" id="KW-0964">Secreted</keyword>
<keyword evidence="13 15" id="KW-1015">Disulfide bond</keyword>
<evidence type="ECO:0000256" key="7">
    <source>
        <dbReference type="ARBA" id="ARBA00022657"/>
    </source>
</evidence>
<keyword evidence="11" id="KW-0130">Cell adhesion</keyword>
<dbReference type="Pfam" id="PF02494">
    <property type="entry name" value="HYR"/>
    <property type="match status" value="1"/>
</dbReference>
<evidence type="ECO:0000256" key="13">
    <source>
        <dbReference type="ARBA" id="ARBA00023157"/>
    </source>
</evidence>
<keyword evidence="8 15" id="KW-0768">Sushi</keyword>
<keyword evidence="19" id="KW-1185">Reference proteome</keyword>
<dbReference type="Proteomes" id="UP001152803">
    <property type="component" value="Unassembled WGS sequence"/>
</dbReference>
<comment type="caution">
    <text evidence="18">The sequence shown here is derived from an EMBL/GenBank/DDBJ whole genome shotgun (WGS) entry which is preliminary data.</text>
</comment>
<keyword evidence="12" id="KW-0770">Synapse</keyword>
<dbReference type="CDD" id="cd00033">
    <property type="entry name" value="CCP"/>
    <property type="match status" value="3"/>
</dbReference>
<dbReference type="GO" id="GO:0005737">
    <property type="term" value="C:cytoplasm"/>
    <property type="evidence" value="ECO:0007669"/>
    <property type="project" value="UniProtKB-SubCell"/>
</dbReference>
<dbReference type="AlphaFoldDB" id="A0A9Q1I2T5"/>
<dbReference type="Pfam" id="PF00084">
    <property type="entry name" value="Sushi"/>
    <property type="match status" value="3"/>
</dbReference>
<feature type="disulfide bond" evidence="15">
    <location>
        <begin position="387"/>
        <end position="414"/>
    </location>
</feature>
<dbReference type="EMBL" id="JAFJMO010000005">
    <property type="protein sequence ID" value="KAJ8276455.1"/>
    <property type="molecule type" value="Genomic_DNA"/>
</dbReference>
<evidence type="ECO:0000313" key="19">
    <source>
        <dbReference type="Proteomes" id="UP001152803"/>
    </source>
</evidence>
<dbReference type="GO" id="GO:0090050">
    <property type="term" value="P:positive regulation of cell migration involved in sprouting angiogenesis"/>
    <property type="evidence" value="ECO:0007669"/>
    <property type="project" value="TreeGrafter"/>
</dbReference>
<dbReference type="PANTHER" id="PTHR46343:SF3">
    <property type="entry name" value="SUSHI REPEAT-CONTAINING PROTEIN SRPX2"/>
    <property type="match status" value="1"/>
</dbReference>
<evidence type="ECO:0000256" key="14">
    <source>
        <dbReference type="ARBA" id="ARBA00034103"/>
    </source>
</evidence>
<feature type="domain" description="HYR" evidence="16">
    <location>
        <begin position="272"/>
        <end position="356"/>
    </location>
</feature>
<sequence>MVAALQAAPRRCLGPHLNRRCTERRAWKTYNSWGAVCVVQEFTCQAQGNSGACQKGAYDTHCRSHDLGDKVWVYCPTHKKASFQKERWTALSISEEAKETKMSKLFQLLLYICIADKLHGQYEGSGNTESSYNEVMPEQTRYTPQLDHRNPHWCHTLSLSNGEATCFSPRGGHYRSTLGTRCHLACDHGYRLLGRASVHCMANRRWSGTAHCRQIRCHVLPLIEHGSHTCTEGVAVDSRCDYTCDKGYELEGDRTRTCLEGGLWSGAEPTCTDNDPPMIKCPTSKVRLAGPGRQTARVSWEPPLVKDTADMTLTDVTLMGQEPGSDFKEGIHVIRYKVYDQARNKAACKFIVRVEVRRCPALKAPLHGYLTCSSDRNNYGAVCQYHCDGGYERSGTQTRVCQFNRSWSMSTPVCVRFEINTKVRTAAALLDQFYEKRRLLILSAPDNSDHYYRLQNMMLQRAGCGLDLRQVTVIELIGLPPREVGRIKDRQLNSEVIEGLRQALRISRAYFSMVLLDKHGVDHERFINPTTSEELYSIIDNYMMEEEERERLEEKRDYCD</sequence>
<protein>
    <recommendedName>
        <fullName evidence="4">Sushi repeat-containing protein SRPX2</fullName>
    </recommendedName>
</protein>
<dbReference type="GO" id="GO:0009986">
    <property type="term" value="C:cell surface"/>
    <property type="evidence" value="ECO:0007669"/>
    <property type="project" value="UniProtKB-SubCell"/>
</dbReference>
<dbReference type="GO" id="GO:0005576">
    <property type="term" value="C:extracellular region"/>
    <property type="evidence" value="ECO:0007669"/>
    <property type="project" value="UniProtKB-SubCell"/>
</dbReference>
<dbReference type="GO" id="GO:0098609">
    <property type="term" value="P:cell-cell adhesion"/>
    <property type="evidence" value="ECO:0007669"/>
    <property type="project" value="TreeGrafter"/>
</dbReference>
<evidence type="ECO:0000313" key="18">
    <source>
        <dbReference type="EMBL" id="KAJ8276455.1"/>
    </source>
</evidence>
<dbReference type="GO" id="GO:0001525">
    <property type="term" value="P:angiogenesis"/>
    <property type="evidence" value="ECO:0007669"/>
    <property type="project" value="UniProtKB-KW"/>
</dbReference>
<evidence type="ECO:0000256" key="6">
    <source>
        <dbReference type="ARBA" id="ARBA00022525"/>
    </source>
</evidence>
<evidence type="ECO:0000256" key="9">
    <source>
        <dbReference type="ARBA" id="ARBA00022729"/>
    </source>
</evidence>
<comment type="caution">
    <text evidence="15">Lacks conserved residue(s) required for the propagation of feature annotation.</text>
</comment>
<evidence type="ECO:0000256" key="5">
    <source>
        <dbReference type="ARBA" id="ARBA00022490"/>
    </source>
</evidence>
<evidence type="ECO:0000256" key="8">
    <source>
        <dbReference type="ARBA" id="ARBA00022659"/>
    </source>
</evidence>
<dbReference type="SMART" id="SM00032">
    <property type="entry name" value="CCP"/>
    <property type="match status" value="3"/>
</dbReference>
<gene>
    <name evidence="18" type="ORF">COCON_G00082070</name>
</gene>
<dbReference type="PROSITE" id="PS50923">
    <property type="entry name" value="SUSHI"/>
    <property type="match status" value="3"/>
</dbReference>
<evidence type="ECO:0000259" key="16">
    <source>
        <dbReference type="PROSITE" id="PS50825"/>
    </source>
</evidence>
<dbReference type="GO" id="GO:0051965">
    <property type="term" value="P:positive regulation of synapse assembly"/>
    <property type="evidence" value="ECO:0007669"/>
    <property type="project" value="TreeGrafter"/>
</dbReference>
<dbReference type="FunFam" id="2.10.70.10:FF:000024">
    <property type="entry name" value="Sushi repeat-containing protein SRPX"/>
    <property type="match status" value="1"/>
</dbReference>
<name>A0A9Q1I2T5_CONCO</name>
<feature type="domain" description="Sushi" evidence="17">
    <location>
        <begin position="215"/>
        <end position="273"/>
    </location>
</feature>
<evidence type="ECO:0000256" key="3">
    <source>
        <dbReference type="ARBA" id="ARBA00004613"/>
    </source>
</evidence>
<dbReference type="GO" id="GO:0005102">
    <property type="term" value="F:signaling receptor binding"/>
    <property type="evidence" value="ECO:0007669"/>
    <property type="project" value="TreeGrafter"/>
</dbReference>
<dbReference type="InterPro" id="IPR000436">
    <property type="entry name" value="Sushi_SCR_CCP_dom"/>
</dbReference>
<feature type="domain" description="Sushi" evidence="17">
    <location>
        <begin position="357"/>
        <end position="416"/>
    </location>
</feature>
<keyword evidence="10" id="KW-0677">Repeat</keyword>
<evidence type="ECO:0000256" key="4">
    <source>
        <dbReference type="ARBA" id="ARBA00014594"/>
    </source>
</evidence>
<dbReference type="InterPro" id="IPR025232">
    <property type="entry name" value="DUF4174"/>
</dbReference>
<evidence type="ECO:0000256" key="10">
    <source>
        <dbReference type="ARBA" id="ARBA00022737"/>
    </source>
</evidence>
<dbReference type="SUPFAM" id="SSF57535">
    <property type="entry name" value="Complement control module/SCR domain"/>
    <property type="match status" value="3"/>
</dbReference>
<keyword evidence="9" id="KW-0732">Signal</keyword>
<evidence type="ECO:0000259" key="17">
    <source>
        <dbReference type="PROSITE" id="PS50923"/>
    </source>
</evidence>
<proteinExistence type="predicted"/>
<evidence type="ECO:0000256" key="12">
    <source>
        <dbReference type="ARBA" id="ARBA00023018"/>
    </source>
</evidence>
<feature type="disulfide bond" evidence="15">
    <location>
        <begin position="244"/>
        <end position="271"/>
    </location>
</feature>
<evidence type="ECO:0000256" key="1">
    <source>
        <dbReference type="ARBA" id="ARBA00004241"/>
    </source>
</evidence>
<evidence type="ECO:0000256" key="15">
    <source>
        <dbReference type="PROSITE-ProRule" id="PRU00302"/>
    </source>
</evidence>
<keyword evidence="5" id="KW-0963">Cytoplasm</keyword>
<accession>A0A9Q1I2T5</accession>
<dbReference type="OrthoDB" id="6136178at2759"/>
<organism evidence="18 19">
    <name type="scientific">Conger conger</name>
    <name type="common">Conger eel</name>
    <name type="synonym">Muraena conger</name>
    <dbReference type="NCBI Taxonomy" id="82655"/>
    <lineage>
        <taxon>Eukaryota</taxon>
        <taxon>Metazoa</taxon>
        <taxon>Chordata</taxon>
        <taxon>Craniata</taxon>
        <taxon>Vertebrata</taxon>
        <taxon>Euteleostomi</taxon>
        <taxon>Actinopterygii</taxon>
        <taxon>Neopterygii</taxon>
        <taxon>Teleostei</taxon>
        <taxon>Anguilliformes</taxon>
        <taxon>Congridae</taxon>
        <taxon>Conger</taxon>
    </lineage>
</organism>
<dbReference type="GO" id="GO:0045202">
    <property type="term" value="C:synapse"/>
    <property type="evidence" value="ECO:0007669"/>
    <property type="project" value="UniProtKB-SubCell"/>
</dbReference>
<dbReference type="InterPro" id="IPR035976">
    <property type="entry name" value="Sushi/SCR/CCP_sf"/>
</dbReference>
<evidence type="ECO:0000256" key="11">
    <source>
        <dbReference type="ARBA" id="ARBA00022889"/>
    </source>
</evidence>
<dbReference type="PROSITE" id="PS50825">
    <property type="entry name" value="HYR"/>
    <property type="match status" value="1"/>
</dbReference>
<reference evidence="18" key="1">
    <citation type="journal article" date="2023" name="Science">
        <title>Genome structures resolve the early diversification of teleost fishes.</title>
        <authorList>
            <person name="Parey E."/>
            <person name="Louis A."/>
            <person name="Montfort J."/>
            <person name="Bouchez O."/>
            <person name="Roques C."/>
            <person name="Iampietro C."/>
            <person name="Lluch J."/>
            <person name="Castinel A."/>
            <person name="Donnadieu C."/>
            <person name="Desvignes T."/>
            <person name="Floi Bucao C."/>
            <person name="Jouanno E."/>
            <person name="Wen M."/>
            <person name="Mejri S."/>
            <person name="Dirks R."/>
            <person name="Jansen H."/>
            <person name="Henkel C."/>
            <person name="Chen W.J."/>
            <person name="Zahm M."/>
            <person name="Cabau C."/>
            <person name="Klopp C."/>
            <person name="Thompson A.W."/>
            <person name="Robinson-Rechavi M."/>
            <person name="Braasch I."/>
            <person name="Lecointre G."/>
            <person name="Bobe J."/>
            <person name="Postlethwait J.H."/>
            <person name="Berthelot C."/>
            <person name="Roest Crollius H."/>
            <person name="Guiguen Y."/>
        </authorList>
    </citation>
    <scope>NUCLEOTIDE SEQUENCE</scope>
    <source>
        <strain evidence="18">Concon-B</strain>
    </source>
</reference>
<dbReference type="InterPro" id="IPR043555">
    <property type="entry name" value="SRPX-like"/>
</dbReference>
<keyword evidence="7" id="KW-0037">Angiogenesis</keyword>
<dbReference type="PANTHER" id="PTHR46343">
    <property type="entry name" value="HYR DOMAIN-CONTAINING PROTEIN"/>
    <property type="match status" value="1"/>
</dbReference>
<dbReference type="Pfam" id="PF13778">
    <property type="entry name" value="DUF4174"/>
    <property type="match status" value="1"/>
</dbReference>
<comment type="subcellular location">
    <subcellularLocation>
        <location evidence="1">Cell surface</location>
    </subcellularLocation>
    <subcellularLocation>
        <location evidence="2">Cytoplasm</location>
    </subcellularLocation>
    <subcellularLocation>
        <location evidence="3">Secreted</location>
    </subcellularLocation>
    <subcellularLocation>
        <location evidence="14">Synapse</location>
    </subcellularLocation>
</comment>
<feature type="domain" description="Sushi" evidence="17">
    <location>
        <begin position="164"/>
        <end position="214"/>
    </location>
</feature>